<dbReference type="KEGG" id="fgg:FSB75_02430"/>
<dbReference type="Gene3D" id="6.10.280.130">
    <property type="match status" value="1"/>
</dbReference>
<keyword evidence="10" id="KW-1185">Reference proteome</keyword>
<evidence type="ECO:0000256" key="1">
    <source>
        <dbReference type="ARBA" id="ARBA00022617"/>
    </source>
</evidence>
<evidence type="ECO:0000313" key="10">
    <source>
        <dbReference type="Proteomes" id="UP000321204"/>
    </source>
</evidence>
<dbReference type="GO" id="GO:0046872">
    <property type="term" value="F:metal ion binding"/>
    <property type="evidence" value="ECO:0007669"/>
    <property type="project" value="UniProtKB-KW"/>
</dbReference>
<keyword evidence="2 4" id="KW-0479">Metal-binding</keyword>
<dbReference type="Proteomes" id="UP000321204">
    <property type="component" value="Chromosome"/>
</dbReference>
<dbReference type="SUPFAM" id="SSF46626">
    <property type="entry name" value="Cytochrome c"/>
    <property type="match status" value="1"/>
</dbReference>
<evidence type="ECO:0000256" key="4">
    <source>
        <dbReference type="PROSITE-ProRule" id="PRU00433"/>
    </source>
</evidence>
<dbReference type="OrthoDB" id="9811281at2"/>
<name>A0A5B8UE73_9BACT</name>
<proteinExistence type="predicted"/>
<dbReference type="Pfam" id="PF13442">
    <property type="entry name" value="Cytochrome_CBB3"/>
    <property type="match status" value="1"/>
</dbReference>
<dbReference type="AlphaFoldDB" id="A0A5B8UE73"/>
<evidence type="ECO:0000259" key="8">
    <source>
        <dbReference type="PROSITE" id="PS51007"/>
    </source>
</evidence>
<keyword evidence="6" id="KW-1133">Transmembrane helix</keyword>
<protein>
    <submittedName>
        <fullName evidence="9">C-type cytochrome</fullName>
    </submittedName>
</protein>
<feature type="region of interest" description="Disordered" evidence="5">
    <location>
        <begin position="259"/>
        <end position="298"/>
    </location>
</feature>
<feature type="compositionally biased region" description="Polar residues" evidence="5">
    <location>
        <begin position="284"/>
        <end position="298"/>
    </location>
</feature>
<dbReference type="PANTHER" id="PTHR33751:SF1">
    <property type="entry name" value="CBB3-TYPE CYTOCHROME C OXIDASE SUBUNIT FIXP"/>
    <property type="match status" value="1"/>
</dbReference>
<feature type="domain" description="Cytochrome c" evidence="8">
    <location>
        <begin position="185"/>
        <end position="264"/>
    </location>
</feature>
<keyword evidence="6" id="KW-0472">Membrane</keyword>
<dbReference type="Gene3D" id="1.10.760.10">
    <property type="entry name" value="Cytochrome c-like domain"/>
    <property type="match status" value="1"/>
</dbReference>
<feature type="signal peptide" evidence="7">
    <location>
        <begin position="1"/>
        <end position="25"/>
    </location>
</feature>
<evidence type="ECO:0000256" key="3">
    <source>
        <dbReference type="ARBA" id="ARBA00023004"/>
    </source>
</evidence>
<feature type="chain" id="PRO_5023136986" evidence="7">
    <location>
        <begin position="26"/>
        <end position="298"/>
    </location>
</feature>
<evidence type="ECO:0000313" key="9">
    <source>
        <dbReference type="EMBL" id="QEC54803.1"/>
    </source>
</evidence>
<dbReference type="EMBL" id="CP042433">
    <property type="protein sequence ID" value="QEC54803.1"/>
    <property type="molecule type" value="Genomic_DNA"/>
</dbReference>
<evidence type="ECO:0000256" key="5">
    <source>
        <dbReference type="SAM" id="MobiDB-lite"/>
    </source>
</evidence>
<evidence type="ECO:0000256" key="7">
    <source>
        <dbReference type="SAM" id="SignalP"/>
    </source>
</evidence>
<dbReference type="InterPro" id="IPR038414">
    <property type="entry name" value="CcoP_N_sf"/>
</dbReference>
<dbReference type="InterPro" id="IPR050597">
    <property type="entry name" value="Cytochrome_c_Oxidase_Subunit"/>
</dbReference>
<dbReference type="RefSeq" id="WP_146782219.1">
    <property type="nucleotide sequence ID" value="NZ_BAABIO010000006.1"/>
</dbReference>
<dbReference type="InterPro" id="IPR032858">
    <property type="entry name" value="CcoP_N"/>
</dbReference>
<organism evidence="9 10">
    <name type="scientific">Flavisolibacter ginsenosidimutans</name>
    <dbReference type="NCBI Taxonomy" id="661481"/>
    <lineage>
        <taxon>Bacteria</taxon>
        <taxon>Pseudomonadati</taxon>
        <taxon>Bacteroidota</taxon>
        <taxon>Chitinophagia</taxon>
        <taxon>Chitinophagales</taxon>
        <taxon>Chitinophagaceae</taxon>
        <taxon>Flavisolibacter</taxon>
    </lineage>
</organism>
<keyword evidence="6" id="KW-0812">Transmembrane</keyword>
<keyword evidence="3 4" id="KW-0408">Iron</keyword>
<dbReference type="GO" id="GO:0009055">
    <property type="term" value="F:electron transfer activity"/>
    <property type="evidence" value="ECO:0007669"/>
    <property type="project" value="InterPro"/>
</dbReference>
<dbReference type="InterPro" id="IPR009056">
    <property type="entry name" value="Cyt_c-like_dom"/>
</dbReference>
<gene>
    <name evidence="9" type="ORF">FSB75_02430</name>
</gene>
<accession>A0A5B8UE73</accession>
<dbReference type="PANTHER" id="PTHR33751">
    <property type="entry name" value="CBB3-TYPE CYTOCHROME C OXIDASE SUBUNIT FIXP"/>
    <property type="match status" value="1"/>
</dbReference>
<evidence type="ECO:0000256" key="2">
    <source>
        <dbReference type="ARBA" id="ARBA00022723"/>
    </source>
</evidence>
<feature type="transmembrane region" description="Helical" evidence="6">
    <location>
        <begin position="41"/>
        <end position="62"/>
    </location>
</feature>
<keyword evidence="1 4" id="KW-0349">Heme</keyword>
<sequence>MRNIRTTKFILSTSFILCASFAANAQEKTISHPLVDNNYNGTAWALATVLLFAFGGLIYVFSKFSALGKEDKAPASVGQRFARLNAKFFTKAIPLEKEADHLLDHDYDGIQELDNSLPPWWKYGFYFSIVCAVFYILRYHVWKTGPDPEQEYNTEMAIATKQIEEYRKKAGDMVDEKTVTLADAAGIAEGKKIFQSNCFACHGQKGEGGVGPNLTDNYWLHGGTINDVFKTIKYGVPEKGMQSWQKTYSPSQIKDLASYVKSLAGTNPPNPKAPQGDPYEEKASTNTAAKDSTSVAKK</sequence>
<dbReference type="GO" id="GO:0020037">
    <property type="term" value="F:heme binding"/>
    <property type="evidence" value="ECO:0007669"/>
    <property type="project" value="InterPro"/>
</dbReference>
<dbReference type="InterPro" id="IPR036909">
    <property type="entry name" value="Cyt_c-like_dom_sf"/>
</dbReference>
<evidence type="ECO:0000256" key="6">
    <source>
        <dbReference type="SAM" id="Phobius"/>
    </source>
</evidence>
<dbReference type="Pfam" id="PF14715">
    <property type="entry name" value="FixP_N"/>
    <property type="match status" value="1"/>
</dbReference>
<keyword evidence="7" id="KW-0732">Signal</keyword>
<feature type="transmembrane region" description="Helical" evidence="6">
    <location>
        <begin position="123"/>
        <end position="142"/>
    </location>
</feature>
<dbReference type="PROSITE" id="PS51007">
    <property type="entry name" value="CYTC"/>
    <property type="match status" value="1"/>
</dbReference>
<reference evidence="9 10" key="1">
    <citation type="journal article" date="2015" name="Int. J. Syst. Evol. Microbiol.">
        <title>Flavisolibacter ginsenosidimutans sp. nov., with ginsenoside-converting activity isolated from soil used for cultivating ginseng.</title>
        <authorList>
            <person name="Zhao Y."/>
            <person name="Liu Q."/>
            <person name="Kang M.S."/>
            <person name="Jin F."/>
            <person name="Yu H."/>
            <person name="Im W.T."/>
        </authorList>
    </citation>
    <scope>NUCLEOTIDE SEQUENCE [LARGE SCALE GENOMIC DNA]</scope>
    <source>
        <strain evidence="9 10">Gsoil 636</strain>
    </source>
</reference>